<organism evidence="8 9">
    <name type="scientific">SAR86 cluster bacterium</name>
    <dbReference type="NCBI Taxonomy" id="2030880"/>
    <lineage>
        <taxon>Bacteria</taxon>
        <taxon>Pseudomonadati</taxon>
        <taxon>Pseudomonadota</taxon>
        <taxon>Gammaproteobacteria</taxon>
        <taxon>SAR86 cluster</taxon>
    </lineage>
</organism>
<dbReference type="Gene3D" id="1.20.1640.10">
    <property type="entry name" value="Multidrug efflux transporter AcrB transmembrane domain"/>
    <property type="match status" value="2"/>
</dbReference>
<dbReference type="PANTHER" id="PTHR33406">
    <property type="entry name" value="MEMBRANE PROTEIN MJ1562-RELATED"/>
    <property type="match status" value="1"/>
</dbReference>
<comment type="caution">
    <text evidence="8">The sequence shown here is derived from an EMBL/GenBank/DDBJ whole genome shotgun (WGS) entry which is preliminary data.</text>
</comment>
<feature type="transmembrane region" description="Helical" evidence="6">
    <location>
        <begin position="216"/>
        <end position="235"/>
    </location>
</feature>
<evidence type="ECO:0000256" key="5">
    <source>
        <dbReference type="ARBA" id="ARBA00023136"/>
    </source>
</evidence>
<evidence type="ECO:0000313" key="9">
    <source>
        <dbReference type="Proteomes" id="UP000218172"/>
    </source>
</evidence>
<keyword evidence="4 6" id="KW-1133">Transmembrane helix</keyword>
<name>A0A2A4MT49_9GAMM</name>
<feature type="transmembrane region" description="Helical" evidence="6">
    <location>
        <begin position="645"/>
        <end position="666"/>
    </location>
</feature>
<evidence type="ECO:0000256" key="3">
    <source>
        <dbReference type="ARBA" id="ARBA00022692"/>
    </source>
</evidence>
<reference evidence="9" key="1">
    <citation type="submission" date="2017-08" db="EMBL/GenBank/DDBJ databases">
        <title>A dynamic microbial community with high functional redundancy inhabits the cold, oxic subseafloor aquifer.</title>
        <authorList>
            <person name="Tully B.J."/>
            <person name="Wheat C.G."/>
            <person name="Glazer B.T."/>
            <person name="Huber J.A."/>
        </authorList>
    </citation>
    <scope>NUCLEOTIDE SEQUENCE [LARGE SCALE GENOMIC DNA]</scope>
</reference>
<feature type="transmembrane region" description="Helical" evidence="6">
    <location>
        <begin position="401"/>
        <end position="418"/>
    </location>
</feature>
<dbReference type="InterPro" id="IPR000731">
    <property type="entry name" value="SSD"/>
</dbReference>
<keyword evidence="3 6" id="KW-0812">Transmembrane</keyword>
<dbReference type="InterPro" id="IPR050545">
    <property type="entry name" value="Mycobact_MmpL"/>
</dbReference>
<dbReference type="PANTHER" id="PTHR33406:SF12">
    <property type="entry name" value="BLR2997 PROTEIN"/>
    <property type="match status" value="1"/>
</dbReference>
<feature type="transmembrane region" description="Helical" evidence="6">
    <location>
        <begin position="270"/>
        <end position="292"/>
    </location>
</feature>
<dbReference type="InterPro" id="IPR004869">
    <property type="entry name" value="MMPL_dom"/>
</dbReference>
<dbReference type="Proteomes" id="UP000218172">
    <property type="component" value="Unassembled WGS sequence"/>
</dbReference>
<feature type="domain" description="SSD" evidence="7">
    <location>
        <begin position="240"/>
        <end position="367"/>
    </location>
</feature>
<feature type="transmembrane region" description="Helical" evidence="6">
    <location>
        <begin position="748"/>
        <end position="768"/>
    </location>
</feature>
<feature type="transmembrane region" description="Helical" evidence="6">
    <location>
        <begin position="620"/>
        <end position="638"/>
    </location>
</feature>
<sequence>MNEKITSKLIINHKMLFVFSLLVTLVLAFGISRNNFNTSITQLLSKSDPYLSEVELLSQQFPSPLQIFFAFTDKQGASVFSPNVLNAIEDLHNNFSSVTSATRLSSLFDYRSPEQTGSLFTQDLNNYDLAQLQQLEQAALQDPYLVGSLLSTDAKLSLAIINLGPNSSLDSQRMTIADNATALKLRLEENHPSVNIYFSSDILLQQTSYDDMFRDLSTLLPIIILICVLCICFCFRSLGLGICILIHICFTLVCVIGLVGFLGIELNEISIIAPMIVSIIAIANSVHLISLFKQDLGNGATVDKAIRFSLSENLRPISLAAITTVIGFASLNLCSSPAIQDFGTIVSLGICFAYMLSLLALPSLLIAFAKRFNSIRSSSTMPWQAMIDRILSFVSKADRQLFWGFSLFAIFTLALLPLNKTDFNRFDFIDSESEIRQYYDVVSKHMNRDRVLSYGLNTELIDAAIEPEFLARVEAFSAMLLADPQITSVNSLADVVKTIHQFQNRQKIQNQQLSQDGQVRVDQVQNFYTLPNDINTIAEHLNNYELLQNPDFALENFINDDFSLLKIFISAAPLSNQQLIILDERINQKLSAAFPELQILQGSWSVLFARMNQLITVELLQGYTLSLALITLCIMLGLGSVYFGLLSIIPNILPATIVFGLWGLFVGQLDPFVLMLFSISIGLIVDDTVHILCHYLSARKCGANQDDSFKQALSSAGPALAITTGVIALGTTILIGANTLYFQQAAKLLVPIVVLALVLDSLYLPTILKRFDNKF</sequence>
<dbReference type="Pfam" id="PF03176">
    <property type="entry name" value="MMPL"/>
    <property type="match status" value="2"/>
</dbReference>
<proteinExistence type="predicted"/>
<comment type="subcellular location">
    <subcellularLocation>
        <location evidence="1">Cell membrane</location>
        <topology evidence="1">Multi-pass membrane protein</topology>
    </subcellularLocation>
</comment>
<dbReference type="EMBL" id="NVQR01000028">
    <property type="protein sequence ID" value="PCH63028.1"/>
    <property type="molecule type" value="Genomic_DNA"/>
</dbReference>
<feature type="transmembrane region" description="Helical" evidence="6">
    <location>
        <begin position="313"/>
        <end position="333"/>
    </location>
</feature>
<evidence type="ECO:0000259" key="7">
    <source>
        <dbReference type="PROSITE" id="PS50156"/>
    </source>
</evidence>
<protein>
    <recommendedName>
        <fullName evidence="7">SSD domain-containing protein</fullName>
    </recommendedName>
</protein>
<keyword evidence="5 6" id="KW-0472">Membrane</keyword>
<evidence type="ECO:0000256" key="6">
    <source>
        <dbReference type="SAM" id="Phobius"/>
    </source>
</evidence>
<feature type="transmembrane region" description="Helical" evidence="6">
    <location>
        <begin position="672"/>
        <end position="698"/>
    </location>
</feature>
<feature type="transmembrane region" description="Helical" evidence="6">
    <location>
        <begin position="345"/>
        <end position="369"/>
    </location>
</feature>
<evidence type="ECO:0000256" key="4">
    <source>
        <dbReference type="ARBA" id="ARBA00022989"/>
    </source>
</evidence>
<keyword evidence="2" id="KW-1003">Cell membrane</keyword>
<dbReference type="AlphaFoldDB" id="A0A2A4MT49"/>
<evidence type="ECO:0000313" key="8">
    <source>
        <dbReference type="EMBL" id="PCH63028.1"/>
    </source>
</evidence>
<feature type="transmembrane region" description="Helical" evidence="6">
    <location>
        <begin position="242"/>
        <end position="264"/>
    </location>
</feature>
<evidence type="ECO:0000256" key="1">
    <source>
        <dbReference type="ARBA" id="ARBA00004651"/>
    </source>
</evidence>
<dbReference type="PROSITE" id="PS50156">
    <property type="entry name" value="SSD"/>
    <property type="match status" value="1"/>
</dbReference>
<gene>
    <name evidence="8" type="ORF">COC19_01875</name>
</gene>
<dbReference type="SUPFAM" id="SSF82866">
    <property type="entry name" value="Multidrug efflux transporter AcrB transmembrane domain"/>
    <property type="match status" value="2"/>
</dbReference>
<feature type="transmembrane region" description="Helical" evidence="6">
    <location>
        <begin position="719"/>
        <end position="742"/>
    </location>
</feature>
<accession>A0A2A4MT49</accession>
<dbReference type="GO" id="GO:0005886">
    <property type="term" value="C:plasma membrane"/>
    <property type="evidence" value="ECO:0007669"/>
    <property type="project" value="UniProtKB-SubCell"/>
</dbReference>
<evidence type="ECO:0000256" key="2">
    <source>
        <dbReference type="ARBA" id="ARBA00022475"/>
    </source>
</evidence>